<name>A0ABZ1WNT1_9ACTN</name>
<organism evidence="2 3">
    <name type="scientific">Streptomyces pseudovenezuelae</name>
    <dbReference type="NCBI Taxonomy" id="67350"/>
    <lineage>
        <taxon>Bacteria</taxon>
        <taxon>Bacillati</taxon>
        <taxon>Actinomycetota</taxon>
        <taxon>Actinomycetes</taxon>
        <taxon>Kitasatosporales</taxon>
        <taxon>Streptomycetaceae</taxon>
        <taxon>Streptomyces</taxon>
        <taxon>Streptomyces aurantiacus group</taxon>
    </lineage>
</organism>
<keyword evidence="1" id="KW-0472">Membrane</keyword>
<feature type="transmembrane region" description="Helical" evidence="1">
    <location>
        <begin position="33"/>
        <end position="53"/>
    </location>
</feature>
<evidence type="ECO:0000313" key="3">
    <source>
        <dbReference type="Proteomes" id="UP001432168"/>
    </source>
</evidence>
<reference evidence="2" key="1">
    <citation type="submission" date="2022-10" db="EMBL/GenBank/DDBJ databases">
        <title>The complete genomes of actinobacterial strains from the NBC collection.</title>
        <authorList>
            <person name="Joergensen T.S."/>
            <person name="Alvarez Arevalo M."/>
            <person name="Sterndorff E.B."/>
            <person name="Faurdal D."/>
            <person name="Vuksanovic O."/>
            <person name="Mourched A.-S."/>
            <person name="Charusanti P."/>
            <person name="Shaw S."/>
            <person name="Blin K."/>
            <person name="Weber T."/>
        </authorList>
    </citation>
    <scope>NUCLEOTIDE SEQUENCE</scope>
    <source>
        <strain evidence="2">NBC_00686</strain>
    </source>
</reference>
<keyword evidence="1" id="KW-0812">Transmembrane</keyword>
<gene>
    <name evidence="2" type="ORF">OG929_02075</name>
</gene>
<dbReference type="RefSeq" id="WP_329257737.1">
    <property type="nucleotide sequence ID" value="NZ_CP108992.1"/>
</dbReference>
<dbReference type="EMBL" id="CP109011">
    <property type="protein sequence ID" value="WUT41117.1"/>
    <property type="molecule type" value="Genomic_DNA"/>
</dbReference>
<accession>A0ABZ1WNT1</accession>
<evidence type="ECO:0000313" key="2">
    <source>
        <dbReference type="EMBL" id="WUT41117.1"/>
    </source>
</evidence>
<keyword evidence="3" id="KW-1185">Reference proteome</keyword>
<evidence type="ECO:0000256" key="1">
    <source>
        <dbReference type="SAM" id="Phobius"/>
    </source>
</evidence>
<sequence length="57" mass="6423">MDPSLPPPRTGRERLLSVREWIVRGRRTALAQLLRGACYGAGTGAVGLFFLWVEHRM</sequence>
<proteinExistence type="predicted"/>
<keyword evidence="1" id="KW-1133">Transmembrane helix</keyword>
<protein>
    <submittedName>
        <fullName evidence="2">Uncharacterized protein</fullName>
    </submittedName>
</protein>
<dbReference type="Proteomes" id="UP001432168">
    <property type="component" value="Chromosome"/>
</dbReference>